<reference evidence="2 3" key="1">
    <citation type="submission" date="2023-01" db="EMBL/GenBank/DDBJ databases">
        <authorList>
            <person name="Kreplak J."/>
        </authorList>
    </citation>
    <scope>NUCLEOTIDE SEQUENCE [LARGE SCALE GENOMIC DNA]</scope>
</reference>
<evidence type="ECO:0000313" key="3">
    <source>
        <dbReference type="Proteomes" id="UP001157006"/>
    </source>
</evidence>
<dbReference type="AlphaFoldDB" id="A0AAV1A2S5"/>
<evidence type="ECO:0000313" key="2">
    <source>
        <dbReference type="EMBL" id="CAI8604297.1"/>
    </source>
</evidence>
<organism evidence="2 3">
    <name type="scientific">Vicia faba</name>
    <name type="common">Broad bean</name>
    <name type="synonym">Faba vulgaris</name>
    <dbReference type="NCBI Taxonomy" id="3906"/>
    <lineage>
        <taxon>Eukaryota</taxon>
        <taxon>Viridiplantae</taxon>
        <taxon>Streptophyta</taxon>
        <taxon>Embryophyta</taxon>
        <taxon>Tracheophyta</taxon>
        <taxon>Spermatophyta</taxon>
        <taxon>Magnoliopsida</taxon>
        <taxon>eudicotyledons</taxon>
        <taxon>Gunneridae</taxon>
        <taxon>Pentapetalae</taxon>
        <taxon>rosids</taxon>
        <taxon>fabids</taxon>
        <taxon>Fabales</taxon>
        <taxon>Fabaceae</taxon>
        <taxon>Papilionoideae</taxon>
        <taxon>50 kb inversion clade</taxon>
        <taxon>NPAAA clade</taxon>
        <taxon>Hologalegina</taxon>
        <taxon>IRL clade</taxon>
        <taxon>Fabeae</taxon>
        <taxon>Vicia</taxon>
    </lineage>
</organism>
<protein>
    <recommendedName>
        <fullName evidence="1">F-box associated beta-propeller type 1 domain-containing protein</fullName>
    </recommendedName>
</protein>
<dbReference type="PANTHER" id="PTHR31672">
    <property type="entry name" value="BNACNNG10540D PROTEIN"/>
    <property type="match status" value="1"/>
</dbReference>
<sequence>MMCDYIILGTCNGLLCLLDEERDVVILWNPFMNLKSEISPPLASPYGENSVMSYHGFGYYDQVNFKYKVLMVVFNFENVSQIATIIYTSGENSWRTIQNFPCFMKVGSPNNKRYLGKFVSGTLNWLVKKEANSNQKMILSFDLEKETYGEVLMPEHDGDNVSDLIMDVVSNCLCLSYDSSETHWVVWLMKEYGVADSWTKLVIIPHLNTNHQWNHRMVPSFVDPLFKSENGMVIVKTMRSRLVLYVTSKSRPSLCNPSRLIRFHDLHICHESLISPQW</sequence>
<dbReference type="EMBL" id="OX451738">
    <property type="protein sequence ID" value="CAI8604297.1"/>
    <property type="molecule type" value="Genomic_DNA"/>
</dbReference>
<name>A0AAV1A2S5_VICFA</name>
<feature type="domain" description="F-box associated beta-propeller type 1" evidence="1">
    <location>
        <begin position="10"/>
        <end position="246"/>
    </location>
</feature>
<dbReference type="NCBIfam" id="TIGR01640">
    <property type="entry name" value="F_box_assoc_1"/>
    <property type="match status" value="1"/>
</dbReference>
<dbReference type="PANTHER" id="PTHR31672:SF13">
    <property type="entry name" value="F-BOX PROTEIN CPR30-LIKE"/>
    <property type="match status" value="1"/>
</dbReference>
<accession>A0AAV1A2S5</accession>
<dbReference type="Proteomes" id="UP001157006">
    <property type="component" value="Chromosome 3"/>
</dbReference>
<dbReference type="InterPro" id="IPR006527">
    <property type="entry name" value="F-box-assoc_dom_typ1"/>
</dbReference>
<dbReference type="InterPro" id="IPR017451">
    <property type="entry name" value="F-box-assoc_interact_dom"/>
</dbReference>
<evidence type="ECO:0000259" key="1">
    <source>
        <dbReference type="Pfam" id="PF07734"/>
    </source>
</evidence>
<proteinExistence type="predicted"/>
<dbReference type="Pfam" id="PF07734">
    <property type="entry name" value="FBA_1"/>
    <property type="match status" value="1"/>
</dbReference>
<gene>
    <name evidence="2" type="ORF">VFH_III126080</name>
</gene>
<keyword evidence="3" id="KW-1185">Reference proteome</keyword>
<dbReference type="InterPro" id="IPR050796">
    <property type="entry name" value="SCF_F-box_component"/>
</dbReference>